<feature type="compositionally biased region" description="Basic and acidic residues" evidence="1">
    <location>
        <begin position="123"/>
        <end position="136"/>
    </location>
</feature>
<proteinExistence type="predicted"/>
<evidence type="ECO:0000313" key="2">
    <source>
        <dbReference type="EMBL" id="KAG0139271.1"/>
    </source>
</evidence>
<sequence>MPTDGGYDSDLYCGHEQDNFSSSPLEYDNEVESERTPDIQSATSPKPSPGASPAPNEEYIAKTPSKWEGYNYLQHDQRDFREPTGSGILTRQNPSATSRSASEATSDGSHRSAPTTQTGTKMSQREDRQSDIESRATGKGRRSNPSNITPQVPSGWSADIPVASGSQPSRRSSLRQRAIGMSGPRLPSPTSSKTSGEESGKSKLKSIFDTIFDESKAEVTLRLQSPGRDDCRSSARSTSSPRSSTVRDPRAPEANVLLSEQLAIYP</sequence>
<feature type="non-terminal residue" evidence="2">
    <location>
        <position position="266"/>
    </location>
</feature>
<feature type="region of interest" description="Disordered" evidence="1">
    <location>
        <begin position="220"/>
        <end position="254"/>
    </location>
</feature>
<organism evidence="2 3">
    <name type="scientific">Cronartium quercuum f. sp. fusiforme G11</name>
    <dbReference type="NCBI Taxonomy" id="708437"/>
    <lineage>
        <taxon>Eukaryota</taxon>
        <taxon>Fungi</taxon>
        <taxon>Dikarya</taxon>
        <taxon>Basidiomycota</taxon>
        <taxon>Pucciniomycotina</taxon>
        <taxon>Pucciniomycetes</taxon>
        <taxon>Pucciniales</taxon>
        <taxon>Coleosporiaceae</taxon>
        <taxon>Cronartium</taxon>
    </lineage>
</organism>
<dbReference type="AlphaFoldDB" id="A0A9P6N536"/>
<dbReference type="Proteomes" id="UP000886653">
    <property type="component" value="Unassembled WGS sequence"/>
</dbReference>
<feature type="compositionally biased region" description="Low complexity" evidence="1">
    <location>
        <begin position="164"/>
        <end position="177"/>
    </location>
</feature>
<gene>
    <name evidence="2" type="ORF">CROQUDRAFT_700311</name>
</gene>
<keyword evidence="3" id="KW-1185">Reference proteome</keyword>
<feature type="region of interest" description="Disordered" evidence="1">
    <location>
        <begin position="1"/>
        <end position="202"/>
    </location>
</feature>
<reference evidence="2" key="1">
    <citation type="submission" date="2013-11" db="EMBL/GenBank/DDBJ databases">
        <title>Genome sequence of the fusiform rust pathogen reveals effectors for host alternation and coevolution with pine.</title>
        <authorList>
            <consortium name="DOE Joint Genome Institute"/>
            <person name="Smith K."/>
            <person name="Pendleton A."/>
            <person name="Kubisiak T."/>
            <person name="Anderson C."/>
            <person name="Salamov A."/>
            <person name="Aerts A."/>
            <person name="Riley R."/>
            <person name="Clum A."/>
            <person name="Lindquist E."/>
            <person name="Ence D."/>
            <person name="Campbell M."/>
            <person name="Kronenberg Z."/>
            <person name="Feau N."/>
            <person name="Dhillon B."/>
            <person name="Hamelin R."/>
            <person name="Burleigh J."/>
            <person name="Smith J."/>
            <person name="Yandell M."/>
            <person name="Nelson C."/>
            <person name="Grigoriev I."/>
            <person name="Davis J."/>
        </authorList>
    </citation>
    <scope>NUCLEOTIDE SEQUENCE</scope>
    <source>
        <strain evidence="2">G11</strain>
    </source>
</reference>
<feature type="compositionally biased region" description="Low complexity" evidence="1">
    <location>
        <begin position="234"/>
        <end position="244"/>
    </location>
</feature>
<comment type="caution">
    <text evidence="2">The sequence shown here is derived from an EMBL/GenBank/DDBJ whole genome shotgun (WGS) entry which is preliminary data.</text>
</comment>
<feature type="compositionally biased region" description="Polar residues" evidence="1">
    <location>
        <begin position="112"/>
        <end position="122"/>
    </location>
</feature>
<evidence type="ECO:0000256" key="1">
    <source>
        <dbReference type="SAM" id="MobiDB-lite"/>
    </source>
</evidence>
<name>A0A9P6N536_9BASI</name>
<dbReference type="EMBL" id="MU167659">
    <property type="protein sequence ID" value="KAG0139271.1"/>
    <property type="molecule type" value="Genomic_DNA"/>
</dbReference>
<accession>A0A9P6N536</accession>
<feature type="compositionally biased region" description="Polar residues" evidence="1">
    <location>
        <begin position="143"/>
        <end position="154"/>
    </location>
</feature>
<evidence type="ECO:0000313" key="3">
    <source>
        <dbReference type="Proteomes" id="UP000886653"/>
    </source>
</evidence>
<feature type="compositionally biased region" description="Low complexity" evidence="1">
    <location>
        <begin position="95"/>
        <end position="106"/>
    </location>
</feature>
<protein>
    <submittedName>
        <fullName evidence="2">Uncharacterized protein</fullName>
    </submittedName>
</protein>